<evidence type="ECO:0000259" key="6">
    <source>
        <dbReference type="Pfam" id="PF25137"/>
    </source>
</evidence>
<evidence type="ECO:0000256" key="3">
    <source>
        <dbReference type="ARBA" id="ARBA00023002"/>
    </source>
</evidence>
<keyword evidence="3" id="KW-0560">Oxidoreductase</keyword>
<comment type="caution">
    <text evidence="7">The sequence shown here is derived from an EMBL/GenBank/DDBJ whole genome shotgun (WGS) entry which is preliminary data.</text>
</comment>
<dbReference type="CDD" id="cd08189">
    <property type="entry name" value="Fe-ADH-like"/>
    <property type="match status" value="1"/>
</dbReference>
<evidence type="ECO:0000256" key="2">
    <source>
        <dbReference type="ARBA" id="ARBA00007358"/>
    </source>
</evidence>
<dbReference type="RefSeq" id="WP_075715193.1">
    <property type="nucleotide sequence ID" value="NZ_AP019655.1"/>
</dbReference>
<sequence>MLHQCLVRLKQPFIKAVPVPEPKAIIGWGKISEIANVCRELGVTKPLIVTDSNIVQIGLLDRLLNPLHQSNIQPCIFKDVEPDPGFLTVRRGVALYKQHARDSVIALGGGSVIDCAKAITACIKTNKDIAKLPGLLTVRRRLMPVIAIPTTAGTGSEGTVAAVLSDTEKRKKRVITDPFIVPKIALVDAQLMVGLPTNMTAETGIDALTHAIESYLSFYSTSYTRKLSLDSIARIFSYLELAANKGTDQVAREQMAIASYQAGLAFTRTYVGYVHAIAHQLGATYHVPHGRANAIVLTHVLKFYRDNQCPRLTKLAHDLSYQNSDQLIKRIDTLLKALSVPLNLPMLKADDINELAKSSIKEAFGEYPVPIEMSVSQCEAILRKLLVSEYH</sequence>
<dbReference type="Pfam" id="PF25137">
    <property type="entry name" value="ADH_Fe_C"/>
    <property type="match status" value="1"/>
</dbReference>
<dbReference type="Proteomes" id="UP000186039">
    <property type="component" value="Unassembled WGS sequence"/>
</dbReference>
<dbReference type="PANTHER" id="PTHR11496">
    <property type="entry name" value="ALCOHOL DEHYDROGENASE"/>
    <property type="match status" value="1"/>
</dbReference>
<evidence type="ECO:0000313" key="7">
    <source>
        <dbReference type="EMBL" id="OLQ91447.1"/>
    </source>
</evidence>
<name>A0ABX3FJ68_9VIBR</name>
<dbReference type="PANTHER" id="PTHR11496:SF102">
    <property type="entry name" value="ALCOHOL DEHYDROGENASE 4"/>
    <property type="match status" value="1"/>
</dbReference>
<dbReference type="Pfam" id="PF00465">
    <property type="entry name" value="Fe-ADH"/>
    <property type="match status" value="1"/>
</dbReference>
<feature type="domain" description="Alcohol dehydrogenase iron-type/glycerol dehydrogenase GldA" evidence="5">
    <location>
        <begin position="23"/>
        <end position="188"/>
    </location>
</feature>
<organism evidence="7 8">
    <name type="scientific">Vibrio panuliri</name>
    <dbReference type="NCBI Taxonomy" id="1381081"/>
    <lineage>
        <taxon>Bacteria</taxon>
        <taxon>Pseudomonadati</taxon>
        <taxon>Pseudomonadota</taxon>
        <taxon>Gammaproteobacteria</taxon>
        <taxon>Vibrionales</taxon>
        <taxon>Vibrionaceae</taxon>
        <taxon>Vibrio</taxon>
    </lineage>
</organism>
<evidence type="ECO:0000259" key="5">
    <source>
        <dbReference type="Pfam" id="PF00465"/>
    </source>
</evidence>
<dbReference type="Gene3D" id="1.20.1090.10">
    <property type="entry name" value="Dehydroquinate synthase-like - alpha domain"/>
    <property type="match status" value="1"/>
</dbReference>
<keyword evidence="8" id="KW-1185">Reference proteome</keyword>
<feature type="domain" description="Fe-containing alcohol dehydrogenase-like C-terminal" evidence="6">
    <location>
        <begin position="200"/>
        <end position="385"/>
    </location>
</feature>
<dbReference type="InterPro" id="IPR018211">
    <property type="entry name" value="ADH_Fe_CS"/>
</dbReference>
<reference evidence="7 8" key="1">
    <citation type="submission" date="2016-09" db="EMBL/GenBank/DDBJ databases">
        <title>Genomic Taxonomy of the Vibrionaceae.</title>
        <authorList>
            <person name="Gonzalez-Castillo A."/>
            <person name="Gomez-Gil B."/>
            <person name="Enciso-Ibarra K."/>
        </authorList>
    </citation>
    <scope>NUCLEOTIDE SEQUENCE [LARGE SCALE GENOMIC DNA]</scope>
    <source>
        <strain evidence="7 8">CAIM 1902</strain>
    </source>
</reference>
<accession>A0ABX3FJ68</accession>
<dbReference type="Gene3D" id="3.40.50.1970">
    <property type="match status" value="1"/>
</dbReference>
<evidence type="ECO:0000256" key="1">
    <source>
        <dbReference type="ARBA" id="ARBA00001962"/>
    </source>
</evidence>
<comment type="similarity">
    <text evidence="2">Belongs to the iron-containing alcohol dehydrogenase family.</text>
</comment>
<comment type="cofactor">
    <cofactor evidence="1">
        <name>Fe cation</name>
        <dbReference type="ChEBI" id="CHEBI:24875"/>
    </cofactor>
</comment>
<dbReference type="PROSITE" id="PS00060">
    <property type="entry name" value="ADH_IRON_2"/>
    <property type="match status" value="1"/>
</dbReference>
<proteinExistence type="inferred from homology"/>
<evidence type="ECO:0000313" key="8">
    <source>
        <dbReference type="Proteomes" id="UP000186039"/>
    </source>
</evidence>
<gene>
    <name evidence="7" type="ORF">BIY20_01160</name>
</gene>
<dbReference type="InterPro" id="IPR056798">
    <property type="entry name" value="ADH_Fe_C"/>
</dbReference>
<dbReference type="PROSITE" id="PS00913">
    <property type="entry name" value="ADH_IRON_1"/>
    <property type="match status" value="1"/>
</dbReference>
<keyword evidence="4" id="KW-0520">NAD</keyword>
<protein>
    <submittedName>
        <fullName evidence="7">Dehydrogenase</fullName>
    </submittedName>
</protein>
<dbReference type="InterPro" id="IPR001670">
    <property type="entry name" value="ADH_Fe/GldA"/>
</dbReference>
<dbReference type="SUPFAM" id="SSF56796">
    <property type="entry name" value="Dehydroquinate synthase-like"/>
    <property type="match status" value="1"/>
</dbReference>
<dbReference type="EMBL" id="MJMH01000173">
    <property type="protein sequence ID" value="OLQ91447.1"/>
    <property type="molecule type" value="Genomic_DNA"/>
</dbReference>
<evidence type="ECO:0000256" key="4">
    <source>
        <dbReference type="ARBA" id="ARBA00023027"/>
    </source>
</evidence>
<dbReference type="InterPro" id="IPR039697">
    <property type="entry name" value="Alcohol_dehydrogenase_Fe"/>
</dbReference>